<name>A0A9W9A250_9AGAR</name>
<dbReference type="Proteomes" id="UP001150238">
    <property type="component" value="Unassembled WGS sequence"/>
</dbReference>
<proteinExistence type="predicted"/>
<reference evidence="1" key="2">
    <citation type="journal article" date="2023" name="Proc. Natl. Acad. Sci. U.S.A.">
        <title>A global phylogenomic analysis of the shiitake genus Lentinula.</title>
        <authorList>
            <person name="Sierra-Patev S."/>
            <person name="Min B."/>
            <person name="Naranjo-Ortiz M."/>
            <person name="Looney B."/>
            <person name="Konkel Z."/>
            <person name="Slot J.C."/>
            <person name="Sakamoto Y."/>
            <person name="Steenwyk J.L."/>
            <person name="Rokas A."/>
            <person name="Carro J."/>
            <person name="Camarero S."/>
            <person name="Ferreira P."/>
            <person name="Molpeceres G."/>
            <person name="Ruiz-Duenas F.J."/>
            <person name="Serrano A."/>
            <person name="Henrissat B."/>
            <person name="Drula E."/>
            <person name="Hughes K.W."/>
            <person name="Mata J.L."/>
            <person name="Ishikawa N.K."/>
            <person name="Vargas-Isla R."/>
            <person name="Ushijima S."/>
            <person name="Smith C.A."/>
            <person name="Donoghue J."/>
            <person name="Ahrendt S."/>
            <person name="Andreopoulos W."/>
            <person name="He G."/>
            <person name="LaButti K."/>
            <person name="Lipzen A."/>
            <person name="Ng V."/>
            <person name="Riley R."/>
            <person name="Sandor L."/>
            <person name="Barry K."/>
            <person name="Martinez A.T."/>
            <person name="Xiao Y."/>
            <person name="Gibbons J.G."/>
            <person name="Terashima K."/>
            <person name="Grigoriev I.V."/>
            <person name="Hibbett D."/>
        </authorList>
    </citation>
    <scope>NUCLEOTIDE SEQUENCE</scope>
    <source>
        <strain evidence="1">Sp2 HRB7682 ss15</strain>
    </source>
</reference>
<dbReference type="EMBL" id="JANVFS010000026">
    <property type="protein sequence ID" value="KAJ4472786.1"/>
    <property type="molecule type" value="Genomic_DNA"/>
</dbReference>
<dbReference type="AlphaFoldDB" id="A0A9W9A250"/>
<dbReference type="GO" id="GO:0030490">
    <property type="term" value="P:maturation of SSU-rRNA"/>
    <property type="evidence" value="ECO:0007669"/>
    <property type="project" value="InterPro"/>
</dbReference>
<protein>
    <submittedName>
        <fullName evidence="1">Uncharacterized protein</fullName>
    </submittedName>
</protein>
<dbReference type="PANTHER" id="PTHR15633">
    <property type="entry name" value="NUCLEOLAR PROTEIN 11"/>
    <property type="match status" value="1"/>
</dbReference>
<evidence type="ECO:0000313" key="1">
    <source>
        <dbReference type="EMBL" id="KAJ4472786.1"/>
    </source>
</evidence>
<dbReference type="GO" id="GO:0005730">
    <property type="term" value="C:nucleolus"/>
    <property type="evidence" value="ECO:0007669"/>
    <property type="project" value="TreeGrafter"/>
</dbReference>
<organism evidence="1 2">
    <name type="scientific">Lentinula lateritia</name>
    <dbReference type="NCBI Taxonomy" id="40482"/>
    <lineage>
        <taxon>Eukaryota</taxon>
        <taxon>Fungi</taxon>
        <taxon>Dikarya</taxon>
        <taxon>Basidiomycota</taxon>
        <taxon>Agaricomycotina</taxon>
        <taxon>Agaricomycetes</taxon>
        <taxon>Agaricomycetidae</taxon>
        <taxon>Agaricales</taxon>
        <taxon>Marasmiineae</taxon>
        <taxon>Omphalotaceae</taxon>
        <taxon>Lentinula</taxon>
    </lineage>
</organism>
<evidence type="ECO:0000313" key="2">
    <source>
        <dbReference type="Proteomes" id="UP001150238"/>
    </source>
</evidence>
<accession>A0A9W9A250</accession>
<sequence length="786" mass="86215">MEASIGEPFLLSSYTTTNKVSKLSKLSGRLPSIFASHQGTGGNSDGHITVAAQGDGVHVLDLSTLHPIISHTLGPTITFSCPSVTRSELQSANHVCTTYAAISSSPDISEDEKSRTIWMWKEGLSSSVADRAAQRKKAVVLPHSISGLYIESELPSRVLVTSSQGDLTVLHSDLQIQATRTSKCESLKTFVLSRRNCTFLPPPGSVPSSAAIVISFVTMNGNVRIQILAVDLEDQFHELGDIELPIKSQSFCDVSFSGAGFFSVLLKDGTWSSFELKRSDDTLYLLSLDNIQLTSLSFISSDSAEASTLALGSSHVLLAGLTGSTSNREVVLLFWDLSFSVLLASRTLPLPPYITNEKVSITLVGALSSSNVLLLVSPTSVISGRRQSQGQSSSSSSVWVVPVTVPPSSSIANAIGRAAAATPWLAVSDAQGDSYDARRTNLVNEMRSAMDRNQPENANTAFFEWEKQAVLENSQDKLPEMPTLYGYNFTKEILNIVLQPSKPTKKTLYSSKIVQHLLEKKVVSAGMVEADLLGMLRSHNDWKSISLALTRVSDLQEAEIVECLCFVLARYRQARRPTSSDAMQIDSVPNMDDDCPTLQAFLSLVLRYSYSPNPLRAAFRRYLSDVDDVICLLEVLDSWIGQRAGRDTRLLPSSKMVKQNELGVYITILESKDTSTDIPSMLQITFFLQCLIDTSFINLIQTPSVHRILKRIQAHIDPEIKFIEQTEQLRGPLELFVKAQTKAIKEAKAASEGIKVPTPDRKQRRKLLHEQAGATIGLYRLEELTL</sequence>
<gene>
    <name evidence="1" type="ORF">C8J55DRAFT_140911</name>
</gene>
<dbReference type="InterPro" id="IPR042859">
    <property type="entry name" value="NOL11"/>
</dbReference>
<dbReference type="GO" id="GO:0003723">
    <property type="term" value="F:RNA binding"/>
    <property type="evidence" value="ECO:0007669"/>
    <property type="project" value="TreeGrafter"/>
</dbReference>
<dbReference type="PANTHER" id="PTHR15633:SF2">
    <property type="entry name" value="NUCLEOLAR PROTEIN 11"/>
    <property type="match status" value="1"/>
</dbReference>
<comment type="caution">
    <text evidence="1">The sequence shown here is derived from an EMBL/GenBank/DDBJ whole genome shotgun (WGS) entry which is preliminary data.</text>
</comment>
<reference evidence="1" key="1">
    <citation type="submission" date="2022-08" db="EMBL/GenBank/DDBJ databases">
        <authorList>
            <consortium name="DOE Joint Genome Institute"/>
            <person name="Min B."/>
            <person name="Riley R."/>
            <person name="Sierra-Patev S."/>
            <person name="Naranjo-Ortiz M."/>
            <person name="Looney B."/>
            <person name="Konkel Z."/>
            <person name="Slot J.C."/>
            <person name="Sakamoto Y."/>
            <person name="Steenwyk J.L."/>
            <person name="Rokas A."/>
            <person name="Carro J."/>
            <person name="Camarero S."/>
            <person name="Ferreira P."/>
            <person name="Molpeceres G."/>
            <person name="Ruiz-Duenas F.J."/>
            <person name="Serrano A."/>
            <person name="Henrissat B."/>
            <person name="Drula E."/>
            <person name="Hughes K.W."/>
            <person name="Mata J.L."/>
            <person name="Ishikawa N.K."/>
            <person name="Vargas-Isla R."/>
            <person name="Ushijima S."/>
            <person name="Smith C.A."/>
            <person name="Ahrendt S."/>
            <person name="Andreopoulos W."/>
            <person name="He G."/>
            <person name="Labutti K."/>
            <person name="Lipzen A."/>
            <person name="Ng V."/>
            <person name="Sandor L."/>
            <person name="Barry K."/>
            <person name="Martinez A.T."/>
            <person name="Xiao Y."/>
            <person name="Gibbons J.G."/>
            <person name="Terashima K."/>
            <person name="Hibbett D.S."/>
            <person name="Grigoriev I.V."/>
        </authorList>
    </citation>
    <scope>NUCLEOTIDE SEQUENCE</scope>
    <source>
        <strain evidence="1">Sp2 HRB7682 ss15</strain>
    </source>
</reference>